<proteinExistence type="predicted"/>
<feature type="domain" description="Zinc-ribbon" evidence="3">
    <location>
        <begin position="3"/>
        <end position="25"/>
    </location>
</feature>
<feature type="transmembrane region" description="Helical" evidence="2">
    <location>
        <begin position="234"/>
        <end position="251"/>
    </location>
</feature>
<feature type="compositionally biased region" description="Basic and acidic residues" evidence="1">
    <location>
        <begin position="45"/>
        <end position="66"/>
    </location>
</feature>
<keyword evidence="2" id="KW-1133">Transmembrane helix</keyword>
<sequence>MNFCEKCGAKLRPEQKFCEQCGAPVSSVPASNKEQAQDKPQSASQEREAARKAHDHPATVSSVEHERLQKQYAALESRLKAERQNNKVNVFARLAFTRVHFNQVLQFVKDNALTMFFFYFLAVVFPALRWYLLIIFLVMVYLFPLLSNEKRFKWDEAVDNYLQNKEHTKEFRNSAVEMYQSLRSGQNSQSQAEGKVPTQPQEKADSKAQKTATTAQPTAATVSQSVGFSWNGEAILGIVGTLLGAIMYFMTKDETGSLLSQGLSVLQSGGLNGASYLNLWGFVMLLIGVPAVIGGIIKGATHHVGGGVLKTLGVLLAAVYGLAYSYVFANAAEVVGRTAVAALSGDTSLNDLENLAHMVQIIPWLVVGLYVIGILVNAVSNRQK</sequence>
<feature type="transmembrane region" description="Helical" evidence="2">
    <location>
        <begin position="361"/>
        <end position="379"/>
    </location>
</feature>
<accession>A0ABN0D634</accession>
<evidence type="ECO:0000259" key="3">
    <source>
        <dbReference type="Pfam" id="PF13240"/>
    </source>
</evidence>
<gene>
    <name evidence="4" type="ORF">HMPREF9102_0183</name>
</gene>
<dbReference type="InterPro" id="IPR026870">
    <property type="entry name" value="Zinc_ribbon_dom"/>
</dbReference>
<feature type="transmembrane region" description="Helical" evidence="2">
    <location>
        <begin position="309"/>
        <end position="329"/>
    </location>
</feature>
<evidence type="ECO:0000313" key="5">
    <source>
        <dbReference type="Proteomes" id="UP000006035"/>
    </source>
</evidence>
<evidence type="ECO:0000313" key="4">
    <source>
        <dbReference type="EMBL" id="EGS36399.1"/>
    </source>
</evidence>
<reference evidence="4 5" key="1">
    <citation type="submission" date="2011-05" db="EMBL/GenBank/DDBJ databases">
        <authorList>
            <person name="Durkin A.S."/>
            <person name="Kim M."/>
            <person name="Radune D."/>
            <person name="Hostetler J."/>
            <person name="Torralba M."/>
            <person name="Gillis M."/>
            <person name="Methe B."/>
            <person name="Sutton G."/>
            <person name="Nelson K.E."/>
        </authorList>
    </citation>
    <scope>NUCLEOTIDE SEQUENCE [LARGE SCALE GENOMIC DNA]</scope>
    <source>
        <strain evidence="4 5">F0423</strain>
    </source>
</reference>
<comment type="caution">
    <text evidence="4">The sequence shown here is derived from an EMBL/GenBank/DDBJ whole genome shotgun (WGS) entry which is preliminary data.</text>
</comment>
<feature type="compositionally biased region" description="Polar residues" evidence="1">
    <location>
        <begin position="28"/>
        <end position="44"/>
    </location>
</feature>
<organism evidence="4 5">
    <name type="scientific">Limosilactobacillus oris F0423</name>
    <dbReference type="NCBI Taxonomy" id="944562"/>
    <lineage>
        <taxon>Bacteria</taxon>
        <taxon>Bacillati</taxon>
        <taxon>Bacillota</taxon>
        <taxon>Bacilli</taxon>
        <taxon>Lactobacillales</taxon>
        <taxon>Lactobacillaceae</taxon>
        <taxon>Limosilactobacillus</taxon>
    </lineage>
</organism>
<dbReference type="Proteomes" id="UP000006035">
    <property type="component" value="Unassembled WGS sequence"/>
</dbReference>
<dbReference type="Pfam" id="PF13240">
    <property type="entry name" value="Zn_Ribbon_1"/>
    <property type="match status" value="1"/>
</dbReference>
<keyword evidence="2" id="KW-0472">Membrane</keyword>
<keyword evidence="2" id="KW-0812">Transmembrane</keyword>
<dbReference type="EMBL" id="AFTL01000017">
    <property type="protein sequence ID" value="EGS36399.1"/>
    <property type="molecule type" value="Genomic_DNA"/>
</dbReference>
<feature type="region of interest" description="Disordered" evidence="1">
    <location>
        <begin position="185"/>
        <end position="216"/>
    </location>
</feature>
<feature type="region of interest" description="Disordered" evidence="1">
    <location>
        <begin position="23"/>
        <end position="66"/>
    </location>
</feature>
<dbReference type="RefSeq" id="WP_003715767.1">
    <property type="nucleotide sequence ID" value="NZ_AFTL01000017.1"/>
</dbReference>
<feature type="transmembrane region" description="Helical" evidence="2">
    <location>
        <begin position="279"/>
        <end position="297"/>
    </location>
</feature>
<evidence type="ECO:0000256" key="1">
    <source>
        <dbReference type="SAM" id="MobiDB-lite"/>
    </source>
</evidence>
<name>A0ABN0D634_9LACO</name>
<keyword evidence="5" id="KW-1185">Reference proteome</keyword>
<protein>
    <recommendedName>
        <fullName evidence="3">Zinc-ribbon domain-containing protein</fullName>
    </recommendedName>
</protein>
<evidence type="ECO:0000256" key="2">
    <source>
        <dbReference type="SAM" id="Phobius"/>
    </source>
</evidence>
<feature type="transmembrane region" description="Helical" evidence="2">
    <location>
        <begin position="116"/>
        <end position="143"/>
    </location>
</feature>